<keyword evidence="2" id="KW-1185">Reference proteome</keyword>
<dbReference type="AlphaFoldDB" id="A0A016VCU9"/>
<comment type="caution">
    <text evidence="1">The sequence shown here is derived from an EMBL/GenBank/DDBJ whole genome shotgun (WGS) entry which is preliminary data.</text>
</comment>
<organism evidence="1 2">
    <name type="scientific">Ancylostoma ceylanicum</name>
    <dbReference type="NCBI Taxonomy" id="53326"/>
    <lineage>
        <taxon>Eukaryota</taxon>
        <taxon>Metazoa</taxon>
        <taxon>Ecdysozoa</taxon>
        <taxon>Nematoda</taxon>
        <taxon>Chromadorea</taxon>
        <taxon>Rhabditida</taxon>
        <taxon>Rhabditina</taxon>
        <taxon>Rhabditomorpha</taxon>
        <taxon>Strongyloidea</taxon>
        <taxon>Ancylostomatidae</taxon>
        <taxon>Ancylostomatinae</taxon>
        <taxon>Ancylostoma</taxon>
    </lineage>
</organism>
<sequence length="192" mass="22710">MEILAVALSTAKTHITLEQKKILSIHAKEEQNYVVDEQKKPRVSNVAEYLRAEHLEYINEGIRLIMSYKTRLTGRFRSTLSAYYHVEKHGEVTFLAYYEETFTNVPQKPWPREKIYEVYFEKMPELLFTEENYSSTMISQDATTKSRRWMTRNGYIGYTKVPYNVVLDDTAHFLPEEIVATHYKIRSKRPRG</sequence>
<proteinExistence type="predicted"/>
<dbReference type="Proteomes" id="UP000024635">
    <property type="component" value="Unassembled WGS sequence"/>
</dbReference>
<dbReference type="EMBL" id="JARK01001348">
    <property type="protein sequence ID" value="EYC25056.1"/>
    <property type="molecule type" value="Genomic_DNA"/>
</dbReference>
<accession>A0A016VCU9</accession>
<gene>
    <name evidence="1" type="primary">Acey_s0012.g1674</name>
    <name evidence="1" type="ORF">Y032_0012g1674</name>
</gene>
<protein>
    <submittedName>
        <fullName evidence="1">Uncharacterized protein</fullName>
    </submittedName>
</protein>
<reference evidence="2" key="1">
    <citation type="journal article" date="2015" name="Nat. Genet.">
        <title>The genome and transcriptome of the zoonotic hookworm Ancylostoma ceylanicum identify infection-specific gene families.</title>
        <authorList>
            <person name="Schwarz E.M."/>
            <person name="Hu Y."/>
            <person name="Antoshechkin I."/>
            <person name="Miller M.M."/>
            <person name="Sternberg P.W."/>
            <person name="Aroian R.V."/>
        </authorList>
    </citation>
    <scope>NUCLEOTIDE SEQUENCE</scope>
    <source>
        <strain evidence="2">HY135</strain>
    </source>
</reference>
<evidence type="ECO:0000313" key="2">
    <source>
        <dbReference type="Proteomes" id="UP000024635"/>
    </source>
</evidence>
<evidence type="ECO:0000313" key="1">
    <source>
        <dbReference type="EMBL" id="EYC25056.1"/>
    </source>
</evidence>
<name>A0A016VCU9_9BILA</name>